<evidence type="ECO:0000313" key="9">
    <source>
        <dbReference type="EMBL" id="KAG7191289.1"/>
    </source>
</evidence>
<comment type="similarity">
    <text evidence="3">Belongs to the SPS2 family.</text>
</comment>
<dbReference type="PANTHER" id="PTHR31018:SF3">
    <property type="entry name" value="RECEPTOR PROTEIN-TYROSINE KINASE"/>
    <property type="match status" value="1"/>
</dbReference>
<dbReference type="Gene3D" id="3.80.20.20">
    <property type="entry name" value="Receptor L-domain"/>
    <property type="match status" value="1"/>
</dbReference>
<sequence length="424" mass="45744">MSPDVLTSLTSSLPIITASTVPPVGRSSDQHFLECSKSQYVIRNPADLHQLDGCELVKGDILVTDFNHPLLSFGDKLKQVNGSIVVEKSPDLVRLESPNLFLITGAFKLHQLTSLSLVLTPSLQTVSGLDWQVLPILSNVQISPGVSNISTIIISDTSLMGFAGFNSEDLDILDINNNRFLDSIKCNVVNIKEKLHIAANSRELSLSLPKLVKANNLTIHDVSQVDLANLQIVSNSMSIIQNNLKLLKVPFLSKVGGTLSLLKNDGLANVDIPELKEVGGGLMIMNNTRLDKINFLPRLTMIGGALELAGNIKEAKFPSLKLVKGSAIIRSFVSLFDCNRWSHSDIRSIVRGGKIECGIGGNSPVGYGTPGSQVFDYNTGSNGKGNGTHEILFSNGTSSALSIFGAFQIGFALFIIEMTIHLIR</sequence>
<dbReference type="GO" id="GO:0031505">
    <property type="term" value="P:fungal-type cell wall organization"/>
    <property type="evidence" value="ECO:0007669"/>
    <property type="project" value="TreeGrafter"/>
</dbReference>
<dbReference type="GeneID" id="66116976"/>
<dbReference type="GO" id="GO:0009277">
    <property type="term" value="C:fungal-type cell wall"/>
    <property type="evidence" value="ECO:0007669"/>
    <property type="project" value="TreeGrafter"/>
</dbReference>
<feature type="transmembrane region" description="Helical" evidence="8">
    <location>
        <begin position="400"/>
        <end position="423"/>
    </location>
</feature>
<evidence type="ECO:0000256" key="1">
    <source>
        <dbReference type="ARBA" id="ARBA00004191"/>
    </source>
</evidence>
<keyword evidence="5" id="KW-0964">Secreted</keyword>
<keyword evidence="8" id="KW-0472">Membrane</keyword>
<dbReference type="GO" id="GO:0009986">
    <property type="term" value="C:cell surface"/>
    <property type="evidence" value="ECO:0007669"/>
    <property type="project" value="TreeGrafter"/>
</dbReference>
<dbReference type="GO" id="GO:0005886">
    <property type="term" value="C:plasma membrane"/>
    <property type="evidence" value="ECO:0007669"/>
    <property type="project" value="UniProtKB-SubCell"/>
</dbReference>
<gene>
    <name evidence="9" type="ORF">KQ657_003602</name>
</gene>
<evidence type="ECO:0000256" key="2">
    <source>
        <dbReference type="ARBA" id="ARBA00004609"/>
    </source>
</evidence>
<name>A0A9P8AGP6_9ASCO</name>
<comment type="caution">
    <text evidence="9">The sequence shown here is derived from an EMBL/GenBank/DDBJ whole genome shotgun (WGS) entry which is preliminary data.</text>
</comment>
<dbReference type="OrthoDB" id="536881at2759"/>
<reference evidence="9" key="1">
    <citation type="submission" date="2021-03" db="EMBL/GenBank/DDBJ databases">
        <authorList>
            <person name="Palmer J.M."/>
        </authorList>
    </citation>
    <scope>NUCLEOTIDE SEQUENCE</scope>
    <source>
        <strain evidence="9">ARV_011</strain>
    </source>
</reference>
<evidence type="ECO:0000256" key="4">
    <source>
        <dbReference type="ARBA" id="ARBA00022512"/>
    </source>
</evidence>
<evidence type="ECO:0000256" key="6">
    <source>
        <dbReference type="ARBA" id="ARBA00022729"/>
    </source>
</evidence>
<keyword evidence="4" id="KW-0134">Cell wall</keyword>
<evidence type="ECO:0000256" key="8">
    <source>
        <dbReference type="SAM" id="Phobius"/>
    </source>
</evidence>
<dbReference type="InterPro" id="IPR036941">
    <property type="entry name" value="Rcpt_L-dom_sf"/>
</dbReference>
<dbReference type="InterPro" id="IPR051648">
    <property type="entry name" value="CWI-Assembly_Regulator"/>
</dbReference>
<dbReference type="PANTHER" id="PTHR31018">
    <property type="entry name" value="SPORULATION-SPECIFIC PROTEIN-RELATED"/>
    <property type="match status" value="1"/>
</dbReference>
<evidence type="ECO:0000313" key="10">
    <source>
        <dbReference type="Proteomes" id="UP000790833"/>
    </source>
</evidence>
<dbReference type="EMBL" id="JAHMUF010000036">
    <property type="protein sequence ID" value="KAG7191289.1"/>
    <property type="molecule type" value="Genomic_DNA"/>
</dbReference>
<evidence type="ECO:0000256" key="3">
    <source>
        <dbReference type="ARBA" id="ARBA00005798"/>
    </source>
</evidence>
<keyword evidence="7" id="KW-0325">Glycoprotein</keyword>
<dbReference type="AlphaFoldDB" id="A0A9P8AGP6"/>
<keyword evidence="8" id="KW-1133">Transmembrane helix</keyword>
<dbReference type="SUPFAM" id="SSF52058">
    <property type="entry name" value="L domain-like"/>
    <property type="match status" value="2"/>
</dbReference>
<keyword evidence="8" id="KW-0812">Transmembrane</keyword>
<keyword evidence="10" id="KW-1185">Reference proteome</keyword>
<protein>
    <submittedName>
        <fullName evidence="9">Uncharacterized protein</fullName>
    </submittedName>
</protein>
<comment type="subcellular location">
    <subcellularLocation>
        <location evidence="2">Cell membrane</location>
        <topology evidence="2">Lipid-anchor</topology>
        <topology evidence="2">GPI-anchor</topology>
    </subcellularLocation>
    <subcellularLocation>
        <location evidence="1">Secreted</location>
        <location evidence="1">Cell wall</location>
    </subcellularLocation>
</comment>
<dbReference type="Proteomes" id="UP000790833">
    <property type="component" value="Unassembled WGS sequence"/>
</dbReference>
<proteinExistence type="inferred from homology"/>
<organism evidence="9 10">
    <name type="scientific">Scheffersomyces spartinae</name>
    <dbReference type="NCBI Taxonomy" id="45513"/>
    <lineage>
        <taxon>Eukaryota</taxon>
        <taxon>Fungi</taxon>
        <taxon>Dikarya</taxon>
        <taxon>Ascomycota</taxon>
        <taxon>Saccharomycotina</taxon>
        <taxon>Pichiomycetes</taxon>
        <taxon>Debaryomycetaceae</taxon>
        <taxon>Scheffersomyces</taxon>
    </lineage>
</organism>
<dbReference type="RefSeq" id="XP_043046844.1">
    <property type="nucleotide sequence ID" value="XM_043194305.1"/>
</dbReference>
<evidence type="ECO:0000256" key="5">
    <source>
        <dbReference type="ARBA" id="ARBA00022525"/>
    </source>
</evidence>
<accession>A0A9P8AGP6</accession>
<evidence type="ECO:0000256" key="7">
    <source>
        <dbReference type="ARBA" id="ARBA00023180"/>
    </source>
</evidence>
<keyword evidence="6" id="KW-0732">Signal</keyword>